<evidence type="ECO:0000313" key="2">
    <source>
        <dbReference type="Proteomes" id="UP000027135"/>
    </source>
</evidence>
<keyword evidence="2" id="KW-1185">Reference proteome</keyword>
<accession>A0A067QPV2</accession>
<dbReference type="Proteomes" id="UP000027135">
    <property type="component" value="Unassembled WGS sequence"/>
</dbReference>
<gene>
    <name evidence="1" type="ORF">L798_14553</name>
</gene>
<name>A0A067QPV2_ZOONE</name>
<sequence>MLSAVKCFDRVCATEMTTEEKFRAAVNVIRNLPKNAVDQGEWPNLHASCFVLKE</sequence>
<protein>
    <submittedName>
        <fullName evidence="1">Uncharacterized protein</fullName>
    </submittedName>
</protein>
<reference evidence="1 2" key="1">
    <citation type="journal article" date="2014" name="Nat. Commun.">
        <title>Molecular traces of alternative social organization in a termite genome.</title>
        <authorList>
            <person name="Terrapon N."/>
            <person name="Li C."/>
            <person name="Robertson H.M."/>
            <person name="Ji L."/>
            <person name="Meng X."/>
            <person name="Booth W."/>
            <person name="Chen Z."/>
            <person name="Childers C.P."/>
            <person name="Glastad K.M."/>
            <person name="Gokhale K."/>
            <person name="Gowin J."/>
            <person name="Gronenberg W."/>
            <person name="Hermansen R.A."/>
            <person name="Hu H."/>
            <person name="Hunt B.G."/>
            <person name="Huylmans A.K."/>
            <person name="Khalil S.M."/>
            <person name="Mitchell R.D."/>
            <person name="Munoz-Torres M.C."/>
            <person name="Mustard J.A."/>
            <person name="Pan H."/>
            <person name="Reese J.T."/>
            <person name="Scharf M.E."/>
            <person name="Sun F."/>
            <person name="Vogel H."/>
            <person name="Xiao J."/>
            <person name="Yang W."/>
            <person name="Yang Z."/>
            <person name="Yang Z."/>
            <person name="Zhou J."/>
            <person name="Zhu J."/>
            <person name="Brent C.S."/>
            <person name="Elsik C.G."/>
            <person name="Goodisman M.A."/>
            <person name="Liberles D.A."/>
            <person name="Roe R.M."/>
            <person name="Vargo E.L."/>
            <person name="Vilcinskas A."/>
            <person name="Wang J."/>
            <person name="Bornberg-Bauer E."/>
            <person name="Korb J."/>
            <person name="Zhang G."/>
            <person name="Liebig J."/>
        </authorList>
    </citation>
    <scope>NUCLEOTIDE SEQUENCE [LARGE SCALE GENOMIC DNA]</scope>
    <source>
        <tissue evidence="1">Whole organism</tissue>
    </source>
</reference>
<proteinExistence type="predicted"/>
<dbReference type="EMBL" id="KK853095">
    <property type="protein sequence ID" value="KDR11485.1"/>
    <property type="molecule type" value="Genomic_DNA"/>
</dbReference>
<evidence type="ECO:0000313" key="1">
    <source>
        <dbReference type="EMBL" id="KDR11485.1"/>
    </source>
</evidence>
<organism evidence="1 2">
    <name type="scientific">Zootermopsis nevadensis</name>
    <name type="common">Dampwood termite</name>
    <dbReference type="NCBI Taxonomy" id="136037"/>
    <lineage>
        <taxon>Eukaryota</taxon>
        <taxon>Metazoa</taxon>
        <taxon>Ecdysozoa</taxon>
        <taxon>Arthropoda</taxon>
        <taxon>Hexapoda</taxon>
        <taxon>Insecta</taxon>
        <taxon>Pterygota</taxon>
        <taxon>Neoptera</taxon>
        <taxon>Polyneoptera</taxon>
        <taxon>Dictyoptera</taxon>
        <taxon>Blattodea</taxon>
        <taxon>Blattoidea</taxon>
        <taxon>Termitoidae</taxon>
        <taxon>Termopsidae</taxon>
        <taxon>Zootermopsis</taxon>
    </lineage>
</organism>
<dbReference type="AlphaFoldDB" id="A0A067QPV2"/>
<dbReference type="InParanoid" id="A0A067QPV2"/>